<dbReference type="AlphaFoldDB" id="A0A1G1Y7F1"/>
<dbReference type="Gene3D" id="2.60.40.1260">
    <property type="entry name" value="Lamin Tail domain"/>
    <property type="match status" value="3"/>
</dbReference>
<evidence type="ECO:0000313" key="6">
    <source>
        <dbReference type="Proteomes" id="UP000178385"/>
    </source>
</evidence>
<dbReference type="InterPro" id="IPR022409">
    <property type="entry name" value="PKD/Chitinase_dom"/>
</dbReference>
<feature type="domain" description="PKD" evidence="3">
    <location>
        <begin position="331"/>
        <end position="411"/>
    </location>
</feature>
<accession>A0A1G1Y7F1</accession>
<feature type="domain" description="LTD" evidence="4">
    <location>
        <begin position="195"/>
        <end position="407"/>
    </location>
</feature>
<evidence type="ECO:0000259" key="4">
    <source>
        <dbReference type="PROSITE" id="PS51841"/>
    </source>
</evidence>
<dbReference type="InterPro" id="IPR001322">
    <property type="entry name" value="Lamin_tail_dom"/>
</dbReference>
<feature type="signal peptide" evidence="2">
    <location>
        <begin position="1"/>
        <end position="18"/>
    </location>
</feature>
<evidence type="ECO:0000256" key="1">
    <source>
        <dbReference type="SAM" id="MobiDB-lite"/>
    </source>
</evidence>
<evidence type="ECO:0000259" key="3">
    <source>
        <dbReference type="PROSITE" id="PS50093"/>
    </source>
</evidence>
<dbReference type="Pfam" id="PF18911">
    <property type="entry name" value="PKD_4"/>
    <property type="match status" value="1"/>
</dbReference>
<feature type="chain" id="PRO_5009581531" description="PKD domain-containing protein" evidence="2">
    <location>
        <begin position="19"/>
        <end position="619"/>
    </location>
</feature>
<dbReference type="InterPro" id="IPR036415">
    <property type="entry name" value="Lamin_tail_dom_sf"/>
</dbReference>
<feature type="domain" description="LTD" evidence="4">
    <location>
        <begin position="419"/>
        <end position="534"/>
    </location>
</feature>
<dbReference type="InterPro" id="IPR013783">
    <property type="entry name" value="Ig-like_fold"/>
</dbReference>
<dbReference type="SUPFAM" id="SSF49299">
    <property type="entry name" value="PKD domain"/>
    <property type="match status" value="1"/>
</dbReference>
<protein>
    <recommendedName>
        <fullName evidence="7">PKD domain-containing protein</fullName>
    </recommendedName>
</protein>
<dbReference type="PROSITE" id="PS51841">
    <property type="entry name" value="LTD"/>
    <property type="match status" value="3"/>
</dbReference>
<organism evidence="5 6">
    <name type="scientific">Candidatus Buchananbacteria bacterium RIFCSPHIGHO2_01_FULL_47_11b</name>
    <dbReference type="NCBI Taxonomy" id="1797537"/>
    <lineage>
        <taxon>Bacteria</taxon>
        <taxon>Candidatus Buchananiibacteriota</taxon>
    </lineage>
</organism>
<gene>
    <name evidence="5" type="ORF">A2840_01380</name>
</gene>
<dbReference type="Gene3D" id="2.60.40.10">
    <property type="entry name" value="Immunoglobulins"/>
    <property type="match status" value="1"/>
</dbReference>
<dbReference type="Pfam" id="PF00932">
    <property type="entry name" value="LTD"/>
    <property type="match status" value="3"/>
</dbReference>
<dbReference type="CDD" id="cd00146">
    <property type="entry name" value="PKD"/>
    <property type="match status" value="1"/>
</dbReference>
<dbReference type="PROSITE" id="PS50093">
    <property type="entry name" value="PKD"/>
    <property type="match status" value="1"/>
</dbReference>
<sequence length="619" mass="66448">MKKIILTATLLLPLTTTAAEPTLRINEIAWMGTVASSNDEWIELYNLSDAEVDLADWKITAADGSPEIVLSGTVAAGGYFLLERSDDDTVLTIAADQIYTGALGNTGEHLTLLDAAGTVIDEIATAESWPAGDNTTKQTMERLDNTLWATSVHPGGTPKETNSQTTPQDGNNEEPPPEAGSSAPPEQSDSDQVIARPTVKRGDVVFTELLANPIGPDQSGEFIELQNISKNVIDISSWQIKTNASQLYTIPSQSLDPNEILTVWRAETNLALNNTKETVTLYSVDEKIIDRLSVGASKQPGISYSRDSDGTWQWAKPSPETNNPVIPKSSYPIAVLYAPSSTTVATIIDFDGSDSVDPLNQGLSFSWDFGDGQTDSRPSPRKLFPHAGKYAISLSVTNGVATSTQKTTLTVYALTIQATSTPAAATSTDAISLPADIPFIFISEVLPNPTGSDTENEFIELFSQHPMPVSLAGWQLDDEEGGSKPFTFIEQTIMPGQYLALFRGVTTLALNNDTDSVRLFAPGGQQIDIITYEETSEGQSLVRGEDFGLYGSETPTPGEINTLDQRPKEPTSTPVVLGAQTDAEAQLIESPKTKENRYLIASVSGALILGMAAGLKLRK</sequence>
<dbReference type="EMBL" id="MHIG01000008">
    <property type="protein sequence ID" value="OGY47756.1"/>
    <property type="molecule type" value="Genomic_DNA"/>
</dbReference>
<dbReference type="InterPro" id="IPR035986">
    <property type="entry name" value="PKD_dom_sf"/>
</dbReference>
<comment type="caution">
    <text evidence="5">The sequence shown here is derived from an EMBL/GenBank/DDBJ whole genome shotgun (WGS) entry which is preliminary data.</text>
</comment>
<keyword evidence="2" id="KW-0732">Signal</keyword>
<proteinExistence type="predicted"/>
<feature type="compositionally biased region" description="Polar residues" evidence="1">
    <location>
        <begin position="159"/>
        <end position="169"/>
    </location>
</feature>
<name>A0A1G1Y7F1_9BACT</name>
<dbReference type="SUPFAM" id="SSF74853">
    <property type="entry name" value="Lamin A/C globular tail domain"/>
    <property type="match status" value="3"/>
</dbReference>
<evidence type="ECO:0000256" key="2">
    <source>
        <dbReference type="SAM" id="SignalP"/>
    </source>
</evidence>
<reference evidence="5 6" key="1">
    <citation type="journal article" date="2016" name="Nat. Commun.">
        <title>Thousands of microbial genomes shed light on interconnected biogeochemical processes in an aquifer system.</title>
        <authorList>
            <person name="Anantharaman K."/>
            <person name="Brown C.T."/>
            <person name="Hug L.A."/>
            <person name="Sharon I."/>
            <person name="Castelle C.J."/>
            <person name="Probst A.J."/>
            <person name="Thomas B.C."/>
            <person name="Singh A."/>
            <person name="Wilkins M.J."/>
            <person name="Karaoz U."/>
            <person name="Brodie E.L."/>
            <person name="Williams K.H."/>
            <person name="Hubbard S.S."/>
            <person name="Banfield J.F."/>
        </authorList>
    </citation>
    <scope>NUCLEOTIDE SEQUENCE [LARGE SCALE GENOMIC DNA]</scope>
</reference>
<feature type="region of interest" description="Disordered" evidence="1">
    <location>
        <begin position="149"/>
        <end position="193"/>
    </location>
</feature>
<feature type="domain" description="LTD" evidence="4">
    <location>
        <begin position="15"/>
        <end position="131"/>
    </location>
</feature>
<evidence type="ECO:0000313" key="5">
    <source>
        <dbReference type="EMBL" id="OGY47756.1"/>
    </source>
</evidence>
<dbReference type="InterPro" id="IPR000601">
    <property type="entry name" value="PKD_dom"/>
</dbReference>
<dbReference type="Proteomes" id="UP000178385">
    <property type="component" value="Unassembled WGS sequence"/>
</dbReference>
<dbReference type="SMART" id="SM00089">
    <property type="entry name" value="PKD"/>
    <property type="match status" value="1"/>
</dbReference>
<evidence type="ECO:0008006" key="7">
    <source>
        <dbReference type="Google" id="ProtNLM"/>
    </source>
</evidence>